<dbReference type="SUPFAM" id="SSF56935">
    <property type="entry name" value="Porins"/>
    <property type="match status" value="1"/>
</dbReference>
<dbReference type="Gene3D" id="2.170.130.10">
    <property type="entry name" value="TonB-dependent receptor, plug domain"/>
    <property type="match status" value="1"/>
</dbReference>
<evidence type="ECO:0000256" key="2">
    <source>
        <dbReference type="ARBA" id="ARBA00023136"/>
    </source>
</evidence>
<protein>
    <submittedName>
        <fullName evidence="6">TonB-dependent receptor</fullName>
    </submittedName>
</protein>
<sequence>MRKSTLLVTVIALGVSAAAQPPAKDSIPEDSLRKAPVLLKTVTVAGRKSLVKQVTGKTIINVEASITSAGATLMEVLERSPGVTVDKNGSLSLKGRSNVLVMIDGKPTYVGGAELAALLNGMSAAQVEQIELISNPPAGFDAAGNAGIINIRTKKPKQAGFNGSINASYTQGRYARTNNSLLFQYRNGRINSFLNYSFNDSRNFTDLYAYRQYFAADGRSVIARLDQPSRFNTDFGYHNLRAGMDYTLSKKTNLGITLAGNQQHYNGDGYSAATWLNESGIKDSVIFSTSTSPSNRRNGAINLNLRQVFNSREELTADLDWLGYRIRNDQQFNNQREGAGGYSEAIRGEAPSTITILSAKADYARQLAGSGKWEAGWKSSRVNTDNDAAYFIRTTGNWQPDLGRTNHFLYKEYIHAVYSNLSKQWEKFSLQGGLRYEYTNYDARQLGNASRKDSSFSRHYQGLFPSVTLEYKADSLHRFSLSGGRRIDRPPFQKLNPFVFVINKYTNQGGNPYFLPQYTWNIETGYQYKEWLSAQLRYSNTSQSFSQIFLTDSNGIITYTEGNVGRRQNYGLSVSVNADPLPWWNCSLQLDLLHKKVAGYLWKAFDASINQGTMNINNQFRFKKGWAAELTGYYITRSQEDLQEVVEPTGQVGLGISKQVLNNKGSIRLSARDIFYTQAMAGLSLFQYSDEYFKIKRDTRNLTISFSWRFGKAVKSAARKTGGAQPEIERVGGDR</sequence>
<keyword evidence="3" id="KW-0998">Cell outer membrane</keyword>
<proteinExistence type="predicted"/>
<dbReference type="Proteomes" id="UP001220610">
    <property type="component" value="Chromosome"/>
</dbReference>
<evidence type="ECO:0000256" key="4">
    <source>
        <dbReference type="SAM" id="SignalP"/>
    </source>
</evidence>
<reference evidence="6" key="1">
    <citation type="submission" date="2023-03" db="EMBL/GenBank/DDBJ databases">
        <title>Andean soil-derived lignocellulolytic bacterial consortium as a source of novel taxa and putative plastic-active enzymes.</title>
        <authorList>
            <person name="Diaz-Garcia L."/>
            <person name="Chuvochina M."/>
            <person name="Feuerriegel G."/>
            <person name="Bunk B."/>
            <person name="Sproer C."/>
            <person name="Streit W.R."/>
            <person name="Rodriguez L.M."/>
            <person name="Overmann J."/>
            <person name="Jimenez D.J."/>
        </authorList>
    </citation>
    <scope>NUCLEOTIDE SEQUENCE</scope>
    <source>
        <strain evidence="6">MAG 7</strain>
    </source>
</reference>
<evidence type="ECO:0000259" key="5">
    <source>
        <dbReference type="Pfam" id="PF14905"/>
    </source>
</evidence>
<evidence type="ECO:0000256" key="1">
    <source>
        <dbReference type="ARBA" id="ARBA00004442"/>
    </source>
</evidence>
<organism evidence="6 7">
    <name type="scientific">Candidatus Pseudobacter hemicellulosilyticus</name>
    <dbReference type="NCBI Taxonomy" id="3121375"/>
    <lineage>
        <taxon>Bacteria</taxon>
        <taxon>Pseudomonadati</taxon>
        <taxon>Bacteroidota</taxon>
        <taxon>Chitinophagia</taxon>
        <taxon>Chitinophagales</taxon>
        <taxon>Chitinophagaceae</taxon>
        <taxon>Pseudobacter</taxon>
    </lineage>
</organism>
<gene>
    <name evidence="6" type="ORF">P0Y53_05610</name>
</gene>
<evidence type="ECO:0000313" key="6">
    <source>
        <dbReference type="EMBL" id="WEK36973.1"/>
    </source>
</evidence>
<dbReference type="InterPro" id="IPR037066">
    <property type="entry name" value="Plug_dom_sf"/>
</dbReference>
<name>A0AAJ5WWR1_9BACT</name>
<dbReference type="InterPro" id="IPR041700">
    <property type="entry name" value="OMP_b-brl_3"/>
</dbReference>
<feature type="domain" description="Outer membrane protein beta-barrel" evidence="5">
    <location>
        <begin position="311"/>
        <end position="708"/>
    </location>
</feature>
<evidence type="ECO:0000313" key="7">
    <source>
        <dbReference type="Proteomes" id="UP001220610"/>
    </source>
</evidence>
<accession>A0AAJ5WWR1</accession>
<comment type="subcellular location">
    <subcellularLocation>
        <location evidence="1">Cell outer membrane</location>
    </subcellularLocation>
</comment>
<dbReference type="EMBL" id="CP119311">
    <property type="protein sequence ID" value="WEK36973.1"/>
    <property type="molecule type" value="Genomic_DNA"/>
</dbReference>
<dbReference type="InterPro" id="IPR036942">
    <property type="entry name" value="Beta-barrel_TonB_sf"/>
</dbReference>
<feature type="signal peptide" evidence="4">
    <location>
        <begin position="1"/>
        <end position="19"/>
    </location>
</feature>
<dbReference type="PANTHER" id="PTHR40980:SF3">
    <property type="entry name" value="TONB-DEPENDENT RECEPTOR-LIKE BETA-BARREL DOMAIN-CONTAINING PROTEIN"/>
    <property type="match status" value="1"/>
</dbReference>
<feature type="chain" id="PRO_5042558613" evidence="4">
    <location>
        <begin position="20"/>
        <end position="735"/>
    </location>
</feature>
<keyword evidence="4" id="KW-0732">Signal</keyword>
<dbReference type="GO" id="GO:0009279">
    <property type="term" value="C:cell outer membrane"/>
    <property type="evidence" value="ECO:0007669"/>
    <property type="project" value="UniProtKB-SubCell"/>
</dbReference>
<dbReference type="Gene3D" id="2.40.170.20">
    <property type="entry name" value="TonB-dependent receptor, beta-barrel domain"/>
    <property type="match status" value="1"/>
</dbReference>
<evidence type="ECO:0000256" key="3">
    <source>
        <dbReference type="ARBA" id="ARBA00023237"/>
    </source>
</evidence>
<dbReference type="Pfam" id="PF14905">
    <property type="entry name" value="OMP_b-brl_3"/>
    <property type="match status" value="1"/>
</dbReference>
<keyword evidence="6" id="KW-0675">Receptor</keyword>
<keyword evidence="2" id="KW-0472">Membrane</keyword>
<dbReference type="PANTHER" id="PTHR40980">
    <property type="entry name" value="PLUG DOMAIN-CONTAINING PROTEIN"/>
    <property type="match status" value="1"/>
</dbReference>
<dbReference type="AlphaFoldDB" id="A0AAJ5WWR1"/>